<keyword evidence="1" id="KW-0175">Coiled coil</keyword>
<dbReference type="EMBL" id="BK032845">
    <property type="protein sequence ID" value="DAF63908.1"/>
    <property type="molecule type" value="Genomic_DNA"/>
</dbReference>
<evidence type="ECO:0000313" key="2">
    <source>
        <dbReference type="EMBL" id="DAF63908.1"/>
    </source>
</evidence>
<feature type="coiled-coil region" evidence="1">
    <location>
        <begin position="26"/>
        <end position="84"/>
    </location>
</feature>
<proteinExistence type="predicted"/>
<reference evidence="2" key="1">
    <citation type="journal article" date="2021" name="Proc. Natl. Acad. Sci. U.S.A.">
        <title>A Catalog of Tens of Thousands of Viruses from Human Metagenomes Reveals Hidden Associations with Chronic Diseases.</title>
        <authorList>
            <person name="Tisza M.J."/>
            <person name="Buck C.B."/>
        </authorList>
    </citation>
    <scope>NUCLEOTIDE SEQUENCE</scope>
    <source>
        <strain evidence="2">Ctgn638</strain>
    </source>
</reference>
<accession>A0A8S5TKR0</accession>
<sequence>MATIKKYVKCPHCGSGCMTDVEISLVKFEHKENEILQKECLKLKNRIDKLQTKHDDGYLTNWQLNETNDKLSTLKKILEVLEQYI</sequence>
<evidence type="ECO:0000256" key="1">
    <source>
        <dbReference type="SAM" id="Coils"/>
    </source>
</evidence>
<protein>
    <submittedName>
        <fullName evidence="2">Uncharacterized protein</fullName>
    </submittedName>
</protein>
<organism evidence="2">
    <name type="scientific">Siphoviridae sp. ctgn638</name>
    <dbReference type="NCBI Taxonomy" id="2827913"/>
    <lineage>
        <taxon>Viruses</taxon>
        <taxon>Duplodnaviria</taxon>
        <taxon>Heunggongvirae</taxon>
        <taxon>Uroviricota</taxon>
        <taxon>Caudoviricetes</taxon>
    </lineage>
</organism>
<name>A0A8S5TKR0_9CAUD</name>